<evidence type="ECO:0000256" key="8">
    <source>
        <dbReference type="SAM" id="MobiDB-lite"/>
    </source>
</evidence>
<sequence>MRRPSPLPQSPAASRGTAEKAAPPRAARAVEAPVPRTPEREPEEPTPDERPTAPVIPLASPAPRPDAKPTAEDTTTNQGTDAADVGFLDVFKAARARRRALRAEIRRFTARQRRRRAVWLGVAASVLLLALGTLGAAYSPLFGVEKITVVGAQQLAVADITDALSGQLGTPLPLVDESAIKAELVAFPLIETYALEARPPHELVVRIVERTPIGLIETRAGYTLVDAAGVALSTTATPSPGTPLLTITGGVDSEAFAAAGQVMRTLPAEIRAQVTAVAASTPDDVTLELGGTNTQVVWGSAEESAKKALVLQSTMAARPPADVSSYDVSSPDAVVVR</sequence>
<evidence type="ECO:0000256" key="1">
    <source>
        <dbReference type="ARBA" id="ARBA00004370"/>
    </source>
</evidence>
<reference evidence="11 12" key="1">
    <citation type="journal article" date="2021" name="MBio">
        <title>Poor Competitiveness of Bradyrhizobium in Pigeon Pea Root Colonization in Indian Soils.</title>
        <authorList>
            <person name="Chalasani D."/>
            <person name="Basu A."/>
            <person name="Pullabhotla S.V.S.R.N."/>
            <person name="Jorrin B."/>
            <person name="Neal A.L."/>
            <person name="Poole P.S."/>
            <person name="Podile A.R."/>
            <person name="Tkacz A."/>
        </authorList>
    </citation>
    <scope>NUCLEOTIDE SEQUENCE [LARGE SCALE GENOMIC DNA]</scope>
    <source>
        <strain evidence="11 12">HU12</strain>
    </source>
</reference>
<keyword evidence="6 9" id="KW-0472">Membrane</keyword>
<evidence type="ECO:0000256" key="2">
    <source>
        <dbReference type="ARBA" id="ARBA00022475"/>
    </source>
</evidence>
<evidence type="ECO:0000256" key="9">
    <source>
        <dbReference type="SAM" id="Phobius"/>
    </source>
</evidence>
<evidence type="ECO:0000256" key="5">
    <source>
        <dbReference type="ARBA" id="ARBA00022989"/>
    </source>
</evidence>
<gene>
    <name evidence="11" type="ORF">JNB61_03585</name>
</gene>
<dbReference type="Proteomes" id="UP000777440">
    <property type="component" value="Unassembled WGS sequence"/>
</dbReference>
<accession>A0ABS7HUW5</accession>
<comment type="caution">
    <text evidence="11">The sequence shown here is derived from an EMBL/GenBank/DDBJ whole genome shotgun (WGS) entry which is preliminary data.</text>
</comment>
<dbReference type="InterPro" id="IPR034746">
    <property type="entry name" value="POTRA"/>
</dbReference>
<keyword evidence="2" id="KW-1003">Cell membrane</keyword>
<feature type="compositionally biased region" description="Low complexity" evidence="8">
    <location>
        <begin position="19"/>
        <end position="34"/>
    </location>
</feature>
<evidence type="ECO:0000313" key="12">
    <source>
        <dbReference type="Proteomes" id="UP000777440"/>
    </source>
</evidence>
<evidence type="ECO:0000256" key="3">
    <source>
        <dbReference type="ARBA" id="ARBA00022618"/>
    </source>
</evidence>
<dbReference type="RefSeq" id="WP_220338739.1">
    <property type="nucleotide sequence ID" value="NZ_JAEUAX010000001.1"/>
</dbReference>
<keyword evidence="3" id="KW-0132">Cell division</keyword>
<evidence type="ECO:0000256" key="7">
    <source>
        <dbReference type="ARBA" id="ARBA00023306"/>
    </source>
</evidence>
<evidence type="ECO:0000313" key="11">
    <source>
        <dbReference type="EMBL" id="MBW9108843.1"/>
    </source>
</evidence>
<dbReference type="PROSITE" id="PS51779">
    <property type="entry name" value="POTRA"/>
    <property type="match status" value="1"/>
</dbReference>
<evidence type="ECO:0000256" key="6">
    <source>
        <dbReference type="ARBA" id="ARBA00023136"/>
    </source>
</evidence>
<proteinExistence type="predicted"/>
<feature type="transmembrane region" description="Helical" evidence="9">
    <location>
        <begin position="117"/>
        <end position="138"/>
    </location>
</feature>
<evidence type="ECO:0000256" key="4">
    <source>
        <dbReference type="ARBA" id="ARBA00022692"/>
    </source>
</evidence>
<keyword evidence="4 9" id="KW-0812">Transmembrane</keyword>
<dbReference type="InterPro" id="IPR050487">
    <property type="entry name" value="FtsQ_DivIB"/>
</dbReference>
<protein>
    <submittedName>
        <fullName evidence="11">FtsQ-type POTRA domain-containing protein</fullName>
    </submittedName>
</protein>
<comment type="subcellular location">
    <subcellularLocation>
        <location evidence="1">Membrane</location>
    </subcellularLocation>
</comment>
<keyword evidence="5 9" id="KW-1133">Transmembrane helix</keyword>
<dbReference type="EMBL" id="JAEUAX010000001">
    <property type="protein sequence ID" value="MBW9108843.1"/>
    <property type="molecule type" value="Genomic_DNA"/>
</dbReference>
<dbReference type="PANTHER" id="PTHR37820">
    <property type="entry name" value="CELL DIVISION PROTEIN DIVIB"/>
    <property type="match status" value="1"/>
</dbReference>
<feature type="domain" description="POTRA" evidence="10">
    <location>
        <begin position="142"/>
        <end position="210"/>
    </location>
</feature>
<dbReference type="Pfam" id="PF08478">
    <property type="entry name" value="POTRA_1"/>
    <property type="match status" value="1"/>
</dbReference>
<name>A0ABS7HUW5_9MICO</name>
<evidence type="ECO:0000259" key="10">
    <source>
        <dbReference type="PROSITE" id="PS51779"/>
    </source>
</evidence>
<keyword evidence="12" id="KW-1185">Reference proteome</keyword>
<dbReference type="PANTHER" id="PTHR37820:SF1">
    <property type="entry name" value="CELL DIVISION PROTEIN FTSQ"/>
    <property type="match status" value="1"/>
</dbReference>
<keyword evidence="7" id="KW-0131">Cell cycle</keyword>
<dbReference type="InterPro" id="IPR013685">
    <property type="entry name" value="POTRA_FtsQ_type"/>
</dbReference>
<organism evidence="11 12">
    <name type="scientific">Microbacterium ureisolvens</name>
    <dbReference type="NCBI Taxonomy" id="2781186"/>
    <lineage>
        <taxon>Bacteria</taxon>
        <taxon>Bacillati</taxon>
        <taxon>Actinomycetota</taxon>
        <taxon>Actinomycetes</taxon>
        <taxon>Micrococcales</taxon>
        <taxon>Microbacteriaceae</taxon>
        <taxon>Microbacterium</taxon>
    </lineage>
</organism>
<feature type="region of interest" description="Disordered" evidence="8">
    <location>
        <begin position="1"/>
        <end position="80"/>
    </location>
</feature>